<protein>
    <submittedName>
        <fullName evidence="1">Uncharacterized protein</fullName>
    </submittedName>
</protein>
<evidence type="ECO:0000313" key="1">
    <source>
        <dbReference type="EMBL" id="EHK75191.1"/>
    </source>
</evidence>
<dbReference type="RefSeq" id="WP_003533348.1">
    <property type="nucleotide sequence ID" value="NZ_AGVV01000065.1"/>
</dbReference>
<proteinExistence type="predicted"/>
<organism evidence="1 2">
    <name type="scientific">Sinorhizobium meliloti CCNWSX0020</name>
    <dbReference type="NCBI Taxonomy" id="1107881"/>
    <lineage>
        <taxon>Bacteria</taxon>
        <taxon>Pseudomonadati</taxon>
        <taxon>Pseudomonadota</taxon>
        <taxon>Alphaproteobacteria</taxon>
        <taxon>Hyphomicrobiales</taxon>
        <taxon>Rhizobiaceae</taxon>
        <taxon>Sinorhizobium/Ensifer group</taxon>
        <taxon>Sinorhizobium</taxon>
    </lineage>
</organism>
<sequence length="164" mass="18119">MEQEAFEVVEVHKITDTERADTYVLDVTLSINGVVERHEEYLSSPTDPYGANPAIRLWMNQNPDAQVHPYVPPTPPTIEEIRTAMPTLTARQLRLGLVANGIAPSAVQATLDAMPDGTDKEMAQIEWEYATTFNRTHPLIAFVGASLGLSDEQIDAMWVASVDL</sequence>
<evidence type="ECO:0000313" key="2">
    <source>
        <dbReference type="Proteomes" id="UP000004038"/>
    </source>
</evidence>
<dbReference type="PATRIC" id="fig|1107881.3.peg.5031"/>
<dbReference type="EMBL" id="AGVV01000065">
    <property type="protein sequence ID" value="EHK75191.1"/>
    <property type="molecule type" value="Genomic_DNA"/>
</dbReference>
<reference evidence="1 2" key="1">
    <citation type="journal article" date="2012" name="J. Bacteriol.">
        <title>Draft Genome Sequence of Sinorhizobium meliloti CCNWSX0020, a Nitrogen-Fixing Symbiont with Copper Tolerance Capability Isolated from Lead-Zinc Mine Tailings.</title>
        <authorList>
            <person name="Li Z."/>
            <person name="Ma Z."/>
            <person name="Hao X."/>
            <person name="Wei G."/>
        </authorList>
    </citation>
    <scope>NUCLEOTIDE SEQUENCE [LARGE SCALE GENOMIC DNA]</scope>
    <source>
        <strain evidence="1 2">CCNWSX0020</strain>
    </source>
</reference>
<gene>
    <name evidence="1" type="ORF">SM0020_24825</name>
</gene>
<dbReference type="AlphaFoldDB" id="H0G648"/>
<accession>H0G648</accession>
<name>H0G648_RHIML</name>
<dbReference type="Proteomes" id="UP000004038">
    <property type="component" value="Unassembled WGS sequence"/>
</dbReference>